<dbReference type="EMBL" id="ABXB03000003">
    <property type="protein sequence ID" value="EFA22616.1"/>
    <property type="molecule type" value="Genomic_DNA"/>
</dbReference>
<gene>
    <name evidence="2" type="ORF">BIFGAL_03642</name>
</gene>
<proteinExistence type="predicted"/>
<evidence type="ECO:0000313" key="3">
    <source>
        <dbReference type="Proteomes" id="UP000003656"/>
    </source>
</evidence>
<feature type="region of interest" description="Disordered" evidence="1">
    <location>
        <begin position="1"/>
        <end position="32"/>
    </location>
</feature>
<evidence type="ECO:0000313" key="2">
    <source>
        <dbReference type="EMBL" id="EFA22616.1"/>
    </source>
</evidence>
<feature type="compositionally biased region" description="Basic and acidic residues" evidence="1">
    <location>
        <begin position="1"/>
        <end position="10"/>
    </location>
</feature>
<comment type="caution">
    <text evidence="2">The sequence shown here is derived from an EMBL/GenBank/DDBJ whole genome shotgun (WGS) entry which is preliminary data.</text>
</comment>
<protein>
    <submittedName>
        <fullName evidence="2">Uncharacterized protein</fullName>
    </submittedName>
</protein>
<reference evidence="2 3" key="1">
    <citation type="submission" date="2009-11" db="EMBL/GenBank/DDBJ databases">
        <authorList>
            <person name="Weinstock G."/>
            <person name="Sodergren E."/>
            <person name="Clifton S."/>
            <person name="Fulton L."/>
            <person name="Fulton B."/>
            <person name="Courtney L."/>
            <person name="Fronick C."/>
            <person name="Harrison M."/>
            <person name="Strong C."/>
            <person name="Farmer C."/>
            <person name="Delahaunty K."/>
            <person name="Markovic C."/>
            <person name="Hall O."/>
            <person name="Minx P."/>
            <person name="Tomlinson C."/>
            <person name="Mitreva M."/>
            <person name="Nelson J."/>
            <person name="Hou S."/>
            <person name="Wollam A."/>
            <person name="Pepin K.H."/>
            <person name="Johnson M."/>
            <person name="Bhonagiri V."/>
            <person name="Nash W.E."/>
            <person name="Warren W."/>
            <person name="Chinwalla A."/>
            <person name="Mardis E.R."/>
            <person name="Wilson R.K."/>
        </authorList>
    </citation>
    <scope>NUCLEOTIDE SEQUENCE [LARGE SCALE GENOMIC DNA]</scope>
    <source>
        <strain evidence="2 3">DSM 20093</strain>
    </source>
</reference>
<evidence type="ECO:0000256" key="1">
    <source>
        <dbReference type="SAM" id="MobiDB-lite"/>
    </source>
</evidence>
<organism evidence="2 3">
    <name type="scientific">Bifidobacterium gallicum DSM 20093 = LMG 11596</name>
    <dbReference type="NCBI Taxonomy" id="561180"/>
    <lineage>
        <taxon>Bacteria</taxon>
        <taxon>Bacillati</taxon>
        <taxon>Actinomycetota</taxon>
        <taxon>Actinomycetes</taxon>
        <taxon>Bifidobacteriales</taxon>
        <taxon>Bifidobacteriaceae</taxon>
        <taxon>Bifidobacterium</taxon>
    </lineage>
</organism>
<dbReference type="Proteomes" id="UP000003656">
    <property type="component" value="Unassembled WGS sequence"/>
</dbReference>
<sequence>MRYVREEENGNHYQKQSKSIKDQQKPARASRNIDMAAITTTLSAPLQHKKQAPTS</sequence>
<dbReference type="AlphaFoldDB" id="D1NUW5"/>
<accession>D1NUW5</accession>
<name>D1NUW5_9BIFI</name>